<reference evidence="2" key="1">
    <citation type="submission" date="2017-06" db="EMBL/GenBank/DDBJ databases">
        <authorList>
            <person name="Cremers G."/>
        </authorList>
    </citation>
    <scope>NUCLEOTIDE SEQUENCE [LARGE SCALE GENOMIC DNA]</scope>
</reference>
<sequence length="576" mass="65392">MWRNKNIKWKLLKDSLMILLLIIVYSGIAAAVESNALVVEAEDSSIIELNGGWKTIESQNITSITATQAGSTLTIYFQGAETYLISKTGDDGVKLSLELDGASKGDITSESRNEYQQLKLIGDLNNSYHTLRVTVISGTITIDKIVIGSPTEITPLGKQVPEDYYTKASYNRPWIFQDSNGTYWMTMEVLSKSQYGDIYITNSRDGITWSRPEPVVTSIFHDYDSAIVEDDNGEFWMVFTRLEPPDKKNELNQAFGTVNKPYYTRSVDGKKWDEPKEIAIAQDNAYYPYLYYDMDSKLFIYLYATSSLEGNEFHDNIYIMTSKSLGNPGTSRRITDNSMKSSYYPTIIKDNRKEYWLYFVSPKFEDEEVFANHNDIFVMRSPDLLTWSTPSLITDGNKSVAYNYLHPVYKNDEYYIALMSSQTTAEDAYIIQSKDGLKFTTPFRVINRSDTNVIDYKSMIADRDGVLRIAFSKVMNDGSRVIYVVNSKDGITWNEPVRASPESNIFGELWLVSEPKPESVKKLEASDENIVSPELEGLKDLKTNASSDNIPKSGYSTLWSAVTLLLIIVAIKNWIR</sequence>
<dbReference type="EMBL" id="FZMP01000185">
    <property type="protein sequence ID" value="SNQ61577.1"/>
    <property type="molecule type" value="Genomic_DNA"/>
</dbReference>
<dbReference type="AlphaFoldDB" id="A0A284VQX7"/>
<evidence type="ECO:0000313" key="1">
    <source>
        <dbReference type="EMBL" id="SNQ61577.1"/>
    </source>
</evidence>
<dbReference type="Gene3D" id="2.60.120.260">
    <property type="entry name" value="Galactose-binding domain-like"/>
    <property type="match status" value="1"/>
</dbReference>
<keyword evidence="2" id="KW-1185">Reference proteome</keyword>
<dbReference type="Proteomes" id="UP000218615">
    <property type="component" value="Unassembled WGS sequence"/>
</dbReference>
<organism evidence="1 2">
    <name type="scientific">Candidatus Methanoperedens nitratireducens</name>
    <dbReference type="NCBI Taxonomy" id="1392998"/>
    <lineage>
        <taxon>Archaea</taxon>
        <taxon>Methanobacteriati</taxon>
        <taxon>Methanobacteriota</taxon>
        <taxon>Stenosarchaea group</taxon>
        <taxon>Methanomicrobia</taxon>
        <taxon>Methanosarcinales</taxon>
        <taxon>ANME-2 cluster</taxon>
        <taxon>Candidatus Methanoperedentaceae</taxon>
        <taxon>Candidatus Methanoperedens</taxon>
    </lineage>
</organism>
<proteinExistence type="predicted"/>
<evidence type="ECO:0000313" key="2">
    <source>
        <dbReference type="Proteomes" id="UP000218615"/>
    </source>
</evidence>
<gene>
    <name evidence="1" type="ORF">MNV_40045</name>
</gene>
<dbReference type="Gene3D" id="2.115.10.20">
    <property type="entry name" value="Glycosyl hydrolase domain, family 43"/>
    <property type="match status" value="1"/>
</dbReference>
<dbReference type="SUPFAM" id="SSF75005">
    <property type="entry name" value="Arabinanase/levansucrase/invertase"/>
    <property type="match status" value="2"/>
</dbReference>
<protein>
    <submittedName>
        <fullName evidence="1">Uncharacterized protein</fullName>
    </submittedName>
</protein>
<accession>A0A284VQX7</accession>
<dbReference type="CDD" id="cd15482">
    <property type="entry name" value="Sialidase_non-viral"/>
    <property type="match status" value="1"/>
</dbReference>
<name>A0A284VQX7_9EURY</name>
<dbReference type="Gene3D" id="2.120.10.10">
    <property type="match status" value="1"/>
</dbReference>
<dbReference type="InterPro" id="IPR023296">
    <property type="entry name" value="Glyco_hydro_beta-prop_sf"/>
</dbReference>